<gene>
    <name evidence="15" type="ORF">AKAME5_002848800</name>
</gene>
<sequence length="284" mass="32372">MTLSLYHSSDRKFVIANAQMKNCGIIYCNEGFCQMFGFTRAEIMQQPCTCQFLVGPGTMKSALAQLAQALLGSEERKVEILYYAKEGTWRPCLVDIVPVKNEEGIVIMFILDFQELIDPSLKNQASGRNNPRMDLFPSWYSAGRFGRDRTSSGGDDCSVDGHCWDGIHRASQVPRQRKGGGGRRQTSTGWRGAARDCDLRSEMYQATLHTPSLPFVFGEMRKKKRDEPMKPHERTGALVDARWTRLRWCNLENLLTDPIRRRNIVDNRLCQRLLMRTAEEQVVG</sequence>
<dbReference type="GO" id="GO:0034702">
    <property type="term" value="C:monoatomic ion channel complex"/>
    <property type="evidence" value="ECO:0007669"/>
    <property type="project" value="UniProtKB-KW"/>
</dbReference>
<name>A0AAD3MJH3_LATJO</name>
<comment type="subcellular location">
    <subcellularLocation>
        <location evidence="1">Membrane</location>
        <topology evidence="1">Multi-pass membrane protein</topology>
    </subcellularLocation>
</comment>
<dbReference type="InterPro" id="IPR035965">
    <property type="entry name" value="PAS-like_dom_sf"/>
</dbReference>
<comment type="catalytic activity">
    <reaction evidence="12">
        <text>K(+)(in) = K(+)(out)</text>
        <dbReference type="Rhea" id="RHEA:29463"/>
        <dbReference type="ChEBI" id="CHEBI:29103"/>
    </reaction>
</comment>
<dbReference type="InterPro" id="IPR050818">
    <property type="entry name" value="KCNH_animal-type"/>
</dbReference>
<dbReference type="FunFam" id="3.30.450.20:FF:000001">
    <property type="entry name" value="Potassium voltage-gated channel subfamily H member 7"/>
    <property type="match status" value="1"/>
</dbReference>
<keyword evidence="7" id="KW-0630">Potassium</keyword>
<dbReference type="GO" id="GO:0005242">
    <property type="term" value="F:inward rectifier potassium channel activity"/>
    <property type="evidence" value="ECO:0007669"/>
    <property type="project" value="TreeGrafter"/>
</dbReference>
<dbReference type="Pfam" id="PF13426">
    <property type="entry name" value="PAS_9"/>
    <property type="match status" value="1"/>
</dbReference>
<keyword evidence="5" id="KW-0631">Potassium channel</keyword>
<dbReference type="EMBL" id="BRZM01004137">
    <property type="protein sequence ID" value="GLD55042.1"/>
    <property type="molecule type" value="Genomic_DNA"/>
</dbReference>
<evidence type="ECO:0000256" key="1">
    <source>
        <dbReference type="ARBA" id="ARBA00004141"/>
    </source>
</evidence>
<keyword evidence="3" id="KW-0633">Potassium transport</keyword>
<evidence type="ECO:0000256" key="3">
    <source>
        <dbReference type="ARBA" id="ARBA00022538"/>
    </source>
</evidence>
<dbReference type="GO" id="GO:0005886">
    <property type="term" value="C:plasma membrane"/>
    <property type="evidence" value="ECO:0007669"/>
    <property type="project" value="TreeGrafter"/>
</dbReference>
<evidence type="ECO:0000256" key="8">
    <source>
        <dbReference type="ARBA" id="ARBA00022989"/>
    </source>
</evidence>
<keyword evidence="6" id="KW-0851">Voltage-gated channel</keyword>
<evidence type="ECO:0000313" key="16">
    <source>
        <dbReference type="Proteomes" id="UP001279410"/>
    </source>
</evidence>
<keyword evidence="2" id="KW-0813">Transport</keyword>
<dbReference type="GO" id="GO:0086091">
    <property type="term" value="P:regulation of heart rate by cardiac conduction"/>
    <property type="evidence" value="ECO:0007669"/>
    <property type="project" value="TreeGrafter"/>
</dbReference>
<evidence type="ECO:0000256" key="11">
    <source>
        <dbReference type="ARBA" id="ARBA00023303"/>
    </source>
</evidence>
<evidence type="ECO:0000259" key="14">
    <source>
        <dbReference type="Pfam" id="PF13426"/>
    </source>
</evidence>
<evidence type="ECO:0000313" key="15">
    <source>
        <dbReference type="EMBL" id="GLD55042.1"/>
    </source>
</evidence>
<dbReference type="Proteomes" id="UP001279410">
    <property type="component" value="Unassembled WGS sequence"/>
</dbReference>
<protein>
    <submittedName>
        <fullName evidence="15">Potassium voltage-gated channel subfamily H member 6-like isoform X1</fullName>
    </submittedName>
</protein>
<dbReference type="GO" id="GO:0060307">
    <property type="term" value="P:regulation of ventricular cardiac muscle cell membrane repolarization"/>
    <property type="evidence" value="ECO:0007669"/>
    <property type="project" value="TreeGrafter"/>
</dbReference>
<dbReference type="NCBIfam" id="TIGR00229">
    <property type="entry name" value="sensory_box"/>
    <property type="match status" value="1"/>
</dbReference>
<evidence type="ECO:0000256" key="13">
    <source>
        <dbReference type="SAM" id="MobiDB-lite"/>
    </source>
</evidence>
<evidence type="ECO:0000256" key="4">
    <source>
        <dbReference type="ARBA" id="ARBA00022692"/>
    </source>
</evidence>
<keyword evidence="9" id="KW-0406">Ion transport</keyword>
<keyword evidence="8" id="KW-1133">Transmembrane helix</keyword>
<dbReference type="AlphaFoldDB" id="A0AAD3MJH3"/>
<keyword evidence="10" id="KW-0472">Membrane</keyword>
<dbReference type="PANTHER" id="PTHR10217:SF638">
    <property type="entry name" value="ERG K+ CHANNEL"/>
    <property type="match status" value="1"/>
</dbReference>
<feature type="domain" description="PAS" evidence="14">
    <location>
        <begin position="21"/>
        <end position="110"/>
    </location>
</feature>
<comment type="caution">
    <text evidence="15">The sequence shown here is derived from an EMBL/GenBank/DDBJ whole genome shotgun (WGS) entry which is preliminary data.</text>
</comment>
<evidence type="ECO:0000256" key="6">
    <source>
        <dbReference type="ARBA" id="ARBA00022882"/>
    </source>
</evidence>
<evidence type="ECO:0000256" key="10">
    <source>
        <dbReference type="ARBA" id="ARBA00023136"/>
    </source>
</evidence>
<dbReference type="InterPro" id="IPR000014">
    <property type="entry name" value="PAS"/>
</dbReference>
<keyword evidence="16" id="KW-1185">Reference proteome</keyword>
<organism evidence="15 16">
    <name type="scientific">Lates japonicus</name>
    <name type="common">Japanese lates</name>
    <dbReference type="NCBI Taxonomy" id="270547"/>
    <lineage>
        <taxon>Eukaryota</taxon>
        <taxon>Metazoa</taxon>
        <taxon>Chordata</taxon>
        <taxon>Craniata</taxon>
        <taxon>Vertebrata</taxon>
        <taxon>Euteleostomi</taxon>
        <taxon>Actinopterygii</taxon>
        <taxon>Neopterygii</taxon>
        <taxon>Teleostei</taxon>
        <taxon>Neoteleostei</taxon>
        <taxon>Acanthomorphata</taxon>
        <taxon>Carangaria</taxon>
        <taxon>Carangaria incertae sedis</taxon>
        <taxon>Centropomidae</taxon>
        <taxon>Lates</taxon>
    </lineage>
</organism>
<accession>A0AAD3MJH3</accession>
<dbReference type="SUPFAM" id="SSF55785">
    <property type="entry name" value="PYP-like sensor domain (PAS domain)"/>
    <property type="match status" value="1"/>
</dbReference>
<evidence type="ECO:0000256" key="5">
    <source>
        <dbReference type="ARBA" id="ARBA00022826"/>
    </source>
</evidence>
<evidence type="ECO:0000256" key="2">
    <source>
        <dbReference type="ARBA" id="ARBA00022448"/>
    </source>
</evidence>
<dbReference type="PANTHER" id="PTHR10217">
    <property type="entry name" value="VOLTAGE AND LIGAND GATED POTASSIUM CHANNEL"/>
    <property type="match status" value="1"/>
</dbReference>
<dbReference type="GO" id="GO:0086013">
    <property type="term" value="P:membrane repolarization during cardiac muscle cell action potential"/>
    <property type="evidence" value="ECO:0007669"/>
    <property type="project" value="TreeGrafter"/>
</dbReference>
<reference evidence="15" key="1">
    <citation type="submission" date="2022-08" db="EMBL/GenBank/DDBJ databases">
        <title>Genome sequencing of akame (Lates japonicus).</title>
        <authorList>
            <person name="Hashiguchi Y."/>
            <person name="Takahashi H."/>
        </authorList>
    </citation>
    <scope>NUCLEOTIDE SEQUENCE</scope>
    <source>
        <strain evidence="15">Kochi</strain>
    </source>
</reference>
<evidence type="ECO:0000256" key="9">
    <source>
        <dbReference type="ARBA" id="ARBA00023065"/>
    </source>
</evidence>
<keyword evidence="4" id="KW-0812">Transmembrane</keyword>
<dbReference type="CDD" id="cd00130">
    <property type="entry name" value="PAS"/>
    <property type="match status" value="1"/>
</dbReference>
<keyword evidence="11" id="KW-0407">Ion channel</keyword>
<evidence type="ECO:0000256" key="12">
    <source>
        <dbReference type="ARBA" id="ARBA00034430"/>
    </source>
</evidence>
<evidence type="ECO:0000256" key="7">
    <source>
        <dbReference type="ARBA" id="ARBA00022958"/>
    </source>
</evidence>
<proteinExistence type="predicted"/>
<dbReference type="Gene3D" id="3.30.450.20">
    <property type="entry name" value="PAS domain"/>
    <property type="match status" value="1"/>
</dbReference>
<feature type="region of interest" description="Disordered" evidence="13">
    <location>
        <begin position="172"/>
        <end position="191"/>
    </location>
</feature>